<gene>
    <name evidence="1" type="ORF">F511_32542</name>
</gene>
<dbReference type="EMBL" id="KV020149">
    <property type="protein sequence ID" value="KZV14951.1"/>
    <property type="molecule type" value="Genomic_DNA"/>
</dbReference>
<dbReference type="AlphaFoldDB" id="A0A2Z7A0W8"/>
<dbReference type="Proteomes" id="UP000250235">
    <property type="component" value="Unassembled WGS sequence"/>
</dbReference>
<proteinExistence type="predicted"/>
<protein>
    <submittedName>
        <fullName evidence="1">Uncharacterized protein</fullName>
    </submittedName>
</protein>
<name>A0A2Z7A0W8_9LAMI</name>
<sequence>MVLWYWAGGILGKVMMITTRTAVESLALENDGTQLIVIALSVERSICDIFFLFLCTINDWGGLCPLE</sequence>
<keyword evidence="2" id="KW-1185">Reference proteome</keyword>
<evidence type="ECO:0000313" key="2">
    <source>
        <dbReference type="Proteomes" id="UP000250235"/>
    </source>
</evidence>
<reference evidence="1 2" key="1">
    <citation type="journal article" date="2015" name="Proc. Natl. Acad. Sci. U.S.A.">
        <title>The resurrection genome of Boea hygrometrica: A blueprint for survival of dehydration.</title>
        <authorList>
            <person name="Xiao L."/>
            <person name="Yang G."/>
            <person name="Zhang L."/>
            <person name="Yang X."/>
            <person name="Zhao S."/>
            <person name="Ji Z."/>
            <person name="Zhou Q."/>
            <person name="Hu M."/>
            <person name="Wang Y."/>
            <person name="Chen M."/>
            <person name="Xu Y."/>
            <person name="Jin H."/>
            <person name="Xiao X."/>
            <person name="Hu G."/>
            <person name="Bao F."/>
            <person name="Hu Y."/>
            <person name="Wan P."/>
            <person name="Li L."/>
            <person name="Deng X."/>
            <person name="Kuang T."/>
            <person name="Xiang C."/>
            <person name="Zhu J.K."/>
            <person name="Oliver M.J."/>
            <person name="He Y."/>
        </authorList>
    </citation>
    <scope>NUCLEOTIDE SEQUENCE [LARGE SCALE GENOMIC DNA]</scope>
    <source>
        <strain evidence="2">cv. XS01</strain>
    </source>
</reference>
<organism evidence="1 2">
    <name type="scientific">Dorcoceras hygrometricum</name>
    <dbReference type="NCBI Taxonomy" id="472368"/>
    <lineage>
        <taxon>Eukaryota</taxon>
        <taxon>Viridiplantae</taxon>
        <taxon>Streptophyta</taxon>
        <taxon>Embryophyta</taxon>
        <taxon>Tracheophyta</taxon>
        <taxon>Spermatophyta</taxon>
        <taxon>Magnoliopsida</taxon>
        <taxon>eudicotyledons</taxon>
        <taxon>Gunneridae</taxon>
        <taxon>Pentapetalae</taxon>
        <taxon>asterids</taxon>
        <taxon>lamiids</taxon>
        <taxon>Lamiales</taxon>
        <taxon>Gesneriaceae</taxon>
        <taxon>Didymocarpoideae</taxon>
        <taxon>Trichosporeae</taxon>
        <taxon>Loxocarpinae</taxon>
        <taxon>Dorcoceras</taxon>
    </lineage>
</organism>
<evidence type="ECO:0000313" key="1">
    <source>
        <dbReference type="EMBL" id="KZV14951.1"/>
    </source>
</evidence>
<accession>A0A2Z7A0W8</accession>